<proteinExistence type="predicted"/>
<evidence type="ECO:0000313" key="2">
    <source>
        <dbReference type="Proteomes" id="UP000798662"/>
    </source>
</evidence>
<gene>
    <name evidence="1" type="ORF">I4F81_012167</name>
</gene>
<protein>
    <submittedName>
        <fullName evidence="1">Uncharacterized protein</fullName>
    </submittedName>
</protein>
<dbReference type="Proteomes" id="UP000798662">
    <property type="component" value="Chromosome 3"/>
</dbReference>
<comment type="caution">
    <text evidence="1">The sequence shown here is derived from an EMBL/GenBank/DDBJ whole genome shotgun (WGS) entry which is preliminary data.</text>
</comment>
<sequence length="417" mass="44946">MQDIGRLWEQHALSCGSPVRVAILLDVPSHAPGQAGSTVHVFPVAAGNDETFLGRFLHAYTSKEPSQVLLGNTQAFVAADGDPQTQDPPLSVALHSAAPAVPATSAPPDPNHFDGLGVAAKVGDEFGLKRFQAAWAQDRLIGYADVEHLCPRIPFLQDDDTLVGAEKPVVRLEEGAVTRFLDIVSRPSLESVTWDTVNGVTSCARFFIDKVSLNRAWYSIGPEQARTVTFESFDDPADSQAVLGKAIVECEGERSWMGSSHGEYAVLADILGVVIRVFSPIGRQPDGALLPAPAQLDPALFSLEDARVDVVGEEGRRRCVLRPGQDVVQLKPSCVHVPLHYVVEASRETLSGGSQAHPGMSVHNRAKELAKERRCLVLGVIHDGSAHFMYPSVHLQLLTDYTGASLPAFNISSRMSE</sequence>
<organism evidence="1 2">
    <name type="scientific">Pyropia yezoensis</name>
    <name type="common">Susabi-nori</name>
    <name type="synonym">Porphyra yezoensis</name>
    <dbReference type="NCBI Taxonomy" id="2788"/>
    <lineage>
        <taxon>Eukaryota</taxon>
        <taxon>Rhodophyta</taxon>
        <taxon>Bangiophyceae</taxon>
        <taxon>Bangiales</taxon>
        <taxon>Bangiaceae</taxon>
        <taxon>Pyropia</taxon>
    </lineage>
</organism>
<accession>A0ACC3CIJ7</accession>
<dbReference type="EMBL" id="CM020620">
    <property type="protein sequence ID" value="KAK1869698.1"/>
    <property type="molecule type" value="Genomic_DNA"/>
</dbReference>
<name>A0ACC3CIJ7_PYRYE</name>
<keyword evidence="2" id="KW-1185">Reference proteome</keyword>
<evidence type="ECO:0000313" key="1">
    <source>
        <dbReference type="EMBL" id="KAK1869698.1"/>
    </source>
</evidence>
<reference evidence="1" key="1">
    <citation type="submission" date="2019-11" db="EMBL/GenBank/DDBJ databases">
        <title>Nori genome reveals adaptations in red seaweeds to the harsh intertidal environment.</title>
        <authorList>
            <person name="Wang D."/>
            <person name="Mao Y."/>
        </authorList>
    </citation>
    <scope>NUCLEOTIDE SEQUENCE</scope>
    <source>
        <tissue evidence="1">Gametophyte</tissue>
    </source>
</reference>